<reference evidence="1 2" key="1">
    <citation type="journal article" date="2022" name="Genome Biol. Evol.">
        <title>The Spruce Budworm Genome: Reconstructing the Evolutionary History of Antifreeze Proteins.</title>
        <authorList>
            <person name="Beliveau C."/>
            <person name="Gagne P."/>
            <person name="Picq S."/>
            <person name="Vernygora O."/>
            <person name="Keeling C.I."/>
            <person name="Pinkney K."/>
            <person name="Doucet D."/>
            <person name="Wen F."/>
            <person name="Johnston J.S."/>
            <person name="Maaroufi H."/>
            <person name="Boyle B."/>
            <person name="Laroche J."/>
            <person name="Dewar K."/>
            <person name="Juretic N."/>
            <person name="Blackburn G."/>
            <person name="Nisole A."/>
            <person name="Brunet B."/>
            <person name="Brandao M."/>
            <person name="Lumley L."/>
            <person name="Duan J."/>
            <person name="Quan G."/>
            <person name="Lucarotti C.J."/>
            <person name="Roe A.D."/>
            <person name="Sperling F.A.H."/>
            <person name="Levesque R.C."/>
            <person name="Cusson M."/>
        </authorList>
    </citation>
    <scope>NUCLEOTIDE SEQUENCE [LARGE SCALE GENOMIC DNA]</scope>
    <source>
        <strain evidence="1">Glfc:IPQL:Cfum</strain>
    </source>
</reference>
<sequence>MYPGESGAPPPEPEPDSTGSPPNRQYGCREELFRRCLTRSTFSPVSDPAYPAKDRSFVRQDYILVVRVDR</sequence>
<dbReference type="EMBL" id="CM046130">
    <property type="protein sequence ID" value="KAI8431567.1"/>
    <property type="molecule type" value="Genomic_DNA"/>
</dbReference>
<proteinExistence type="predicted"/>
<accession>A0ACC0K5N5</accession>
<keyword evidence="2" id="KW-1185">Reference proteome</keyword>
<comment type="caution">
    <text evidence="1">The sequence shown here is derived from an EMBL/GenBank/DDBJ whole genome shotgun (WGS) entry which is preliminary data.</text>
</comment>
<organism evidence="1 2">
    <name type="scientific">Choristoneura fumiferana</name>
    <name type="common">Spruce budworm moth</name>
    <name type="synonym">Archips fumiferana</name>
    <dbReference type="NCBI Taxonomy" id="7141"/>
    <lineage>
        <taxon>Eukaryota</taxon>
        <taxon>Metazoa</taxon>
        <taxon>Ecdysozoa</taxon>
        <taxon>Arthropoda</taxon>
        <taxon>Hexapoda</taxon>
        <taxon>Insecta</taxon>
        <taxon>Pterygota</taxon>
        <taxon>Neoptera</taxon>
        <taxon>Endopterygota</taxon>
        <taxon>Lepidoptera</taxon>
        <taxon>Glossata</taxon>
        <taxon>Ditrysia</taxon>
        <taxon>Tortricoidea</taxon>
        <taxon>Tortricidae</taxon>
        <taxon>Tortricinae</taxon>
        <taxon>Choristoneura</taxon>
    </lineage>
</organism>
<evidence type="ECO:0000313" key="2">
    <source>
        <dbReference type="Proteomes" id="UP001064048"/>
    </source>
</evidence>
<evidence type="ECO:0000313" key="1">
    <source>
        <dbReference type="EMBL" id="KAI8431567.1"/>
    </source>
</evidence>
<gene>
    <name evidence="1" type="ORF">MSG28_016057</name>
</gene>
<protein>
    <submittedName>
        <fullName evidence="1">Uncharacterized protein</fullName>
    </submittedName>
</protein>
<dbReference type="Proteomes" id="UP001064048">
    <property type="component" value="Chromosome 30"/>
</dbReference>
<name>A0ACC0K5N5_CHOFU</name>